<dbReference type="InterPro" id="IPR011701">
    <property type="entry name" value="MFS"/>
</dbReference>
<feature type="transmembrane region" description="Helical" evidence="5">
    <location>
        <begin position="260"/>
        <end position="284"/>
    </location>
</feature>
<feature type="transmembrane region" description="Helical" evidence="5">
    <location>
        <begin position="198"/>
        <end position="221"/>
    </location>
</feature>
<organism evidence="7 8">
    <name type="scientific">Chionoecetes opilio</name>
    <name type="common">Atlantic snow crab</name>
    <name type="synonym">Cancer opilio</name>
    <dbReference type="NCBI Taxonomy" id="41210"/>
    <lineage>
        <taxon>Eukaryota</taxon>
        <taxon>Metazoa</taxon>
        <taxon>Ecdysozoa</taxon>
        <taxon>Arthropoda</taxon>
        <taxon>Crustacea</taxon>
        <taxon>Multicrustacea</taxon>
        <taxon>Malacostraca</taxon>
        <taxon>Eumalacostraca</taxon>
        <taxon>Eucarida</taxon>
        <taxon>Decapoda</taxon>
        <taxon>Pleocyemata</taxon>
        <taxon>Brachyura</taxon>
        <taxon>Eubrachyura</taxon>
        <taxon>Majoidea</taxon>
        <taxon>Majidae</taxon>
        <taxon>Chionoecetes</taxon>
    </lineage>
</organism>
<keyword evidence="3 5" id="KW-1133">Transmembrane helix</keyword>
<keyword evidence="6" id="KW-0732">Signal</keyword>
<reference evidence="7" key="1">
    <citation type="submission" date="2020-07" db="EMBL/GenBank/DDBJ databases">
        <title>The High-quality genome of the commercially important snow crab, Chionoecetes opilio.</title>
        <authorList>
            <person name="Jeong J.-H."/>
            <person name="Ryu S."/>
        </authorList>
    </citation>
    <scope>NUCLEOTIDE SEQUENCE</scope>
    <source>
        <strain evidence="7">MADBK_172401_WGS</strain>
        <tissue evidence="7">Digestive gland</tissue>
    </source>
</reference>
<feature type="transmembrane region" description="Helical" evidence="5">
    <location>
        <begin position="227"/>
        <end position="248"/>
    </location>
</feature>
<dbReference type="PANTHER" id="PTHR10924:SF27">
    <property type="entry name" value="SOLUTE CARRIER FAMILY 49 MEMBER 4"/>
    <property type="match status" value="1"/>
</dbReference>
<dbReference type="InterPro" id="IPR036259">
    <property type="entry name" value="MFS_trans_sf"/>
</dbReference>
<dbReference type="Gene3D" id="1.20.1250.20">
    <property type="entry name" value="MFS general substrate transporter like domains"/>
    <property type="match status" value="1"/>
</dbReference>
<dbReference type="InterPro" id="IPR049680">
    <property type="entry name" value="FLVCR1-2_SLC49-like"/>
</dbReference>
<keyword evidence="2 5" id="KW-0812">Transmembrane</keyword>
<dbReference type="EMBL" id="JACEEZ010001006">
    <property type="protein sequence ID" value="KAG0729605.1"/>
    <property type="molecule type" value="Genomic_DNA"/>
</dbReference>
<protein>
    <submittedName>
        <fullName evidence="7">Disrupted in renal carcinoma protein 2</fullName>
    </submittedName>
</protein>
<dbReference type="PANTHER" id="PTHR10924">
    <property type="entry name" value="MAJOR FACILITATOR SUPERFAMILY PROTEIN-RELATED"/>
    <property type="match status" value="1"/>
</dbReference>
<evidence type="ECO:0000256" key="1">
    <source>
        <dbReference type="ARBA" id="ARBA00004141"/>
    </source>
</evidence>
<proteinExistence type="predicted"/>
<sequence length="289" mass="31456">MCHMCALLVGTAGTLVMAAPPMIAAVWFPPNERTTATAFIQMSNQLGNAGSYLEPLLVREPSDPHPGPEEVTEIRSDIRRLMYIWAGVGVATMVTVLVYFPSKPPSPPSLTSHIERLGFIDSMKIIVRNRDLLLVTLSYGLAIGVPSAWASVLNYSLYELGMTQKEAMGVGLFSVLAASLATLVMGRLTDMVYGHIKLSLIVCLAFTLLFYYWFFLLTWGAVPVTTWQIYAAVIGGLAFTNTTPPLFFELAVETAYPASEVVVGGVITATNNLIGLCFLFLFLVPFSSK</sequence>
<evidence type="ECO:0000256" key="4">
    <source>
        <dbReference type="ARBA" id="ARBA00023136"/>
    </source>
</evidence>
<dbReference type="GO" id="GO:0022857">
    <property type="term" value="F:transmembrane transporter activity"/>
    <property type="evidence" value="ECO:0007669"/>
    <property type="project" value="InterPro"/>
</dbReference>
<evidence type="ECO:0000256" key="6">
    <source>
        <dbReference type="SAM" id="SignalP"/>
    </source>
</evidence>
<dbReference type="Proteomes" id="UP000770661">
    <property type="component" value="Unassembled WGS sequence"/>
</dbReference>
<dbReference type="SUPFAM" id="SSF103473">
    <property type="entry name" value="MFS general substrate transporter"/>
    <property type="match status" value="1"/>
</dbReference>
<feature type="transmembrane region" description="Helical" evidence="5">
    <location>
        <begin position="82"/>
        <end position="100"/>
    </location>
</feature>
<feature type="transmembrane region" description="Helical" evidence="5">
    <location>
        <begin position="132"/>
        <end position="155"/>
    </location>
</feature>
<evidence type="ECO:0000256" key="3">
    <source>
        <dbReference type="ARBA" id="ARBA00022989"/>
    </source>
</evidence>
<feature type="signal peptide" evidence="6">
    <location>
        <begin position="1"/>
        <end position="18"/>
    </location>
</feature>
<dbReference type="GO" id="GO:0016020">
    <property type="term" value="C:membrane"/>
    <property type="evidence" value="ECO:0007669"/>
    <property type="project" value="UniProtKB-SubCell"/>
</dbReference>
<comment type="caution">
    <text evidence="7">The sequence shown here is derived from an EMBL/GenBank/DDBJ whole genome shotgun (WGS) entry which is preliminary data.</text>
</comment>
<evidence type="ECO:0000313" key="8">
    <source>
        <dbReference type="Proteomes" id="UP000770661"/>
    </source>
</evidence>
<keyword evidence="8" id="KW-1185">Reference proteome</keyword>
<name>A0A8J4Z3B6_CHIOP</name>
<dbReference type="OrthoDB" id="8190074at2759"/>
<accession>A0A8J4Z3B6</accession>
<feature type="transmembrane region" description="Helical" evidence="5">
    <location>
        <begin position="167"/>
        <end position="186"/>
    </location>
</feature>
<evidence type="ECO:0000256" key="5">
    <source>
        <dbReference type="SAM" id="Phobius"/>
    </source>
</evidence>
<gene>
    <name evidence="7" type="primary">dirc2_2</name>
    <name evidence="7" type="ORF">GWK47_029983</name>
</gene>
<evidence type="ECO:0000313" key="7">
    <source>
        <dbReference type="EMBL" id="KAG0729605.1"/>
    </source>
</evidence>
<dbReference type="AlphaFoldDB" id="A0A8J4Z3B6"/>
<feature type="chain" id="PRO_5035144914" evidence="6">
    <location>
        <begin position="19"/>
        <end position="289"/>
    </location>
</feature>
<keyword evidence="4 5" id="KW-0472">Membrane</keyword>
<comment type="subcellular location">
    <subcellularLocation>
        <location evidence="1">Membrane</location>
        <topology evidence="1">Multi-pass membrane protein</topology>
    </subcellularLocation>
</comment>
<evidence type="ECO:0000256" key="2">
    <source>
        <dbReference type="ARBA" id="ARBA00022692"/>
    </source>
</evidence>
<dbReference type="Pfam" id="PF07690">
    <property type="entry name" value="MFS_1"/>
    <property type="match status" value="1"/>
</dbReference>